<dbReference type="InterPro" id="IPR012675">
    <property type="entry name" value="Beta-grasp_dom_sf"/>
</dbReference>
<dbReference type="Proteomes" id="UP001595528">
    <property type="component" value="Unassembled WGS sequence"/>
</dbReference>
<dbReference type="NCBIfam" id="TIGR01683">
    <property type="entry name" value="thiS"/>
    <property type="match status" value="1"/>
</dbReference>
<comment type="caution">
    <text evidence="1">The sequence shown here is derived from an EMBL/GenBank/DDBJ whole genome shotgun (WGS) entry which is preliminary data.</text>
</comment>
<dbReference type="RefSeq" id="WP_379903820.1">
    <property type="nucleotide sequence ID" value="NZ_JBHRTR010000034.1"/>
</dbReference>
<accession>A0ABV7L4D4</accession>
<name>A0ABV7L4D4_9PROT</name>
<keyword evidence="2" id="KW-1185">Reference proteome</keyword>
<dbReference type="Pfam" id="PF02597">
    <property type="entry name" value="ThiS"/>
    <property type="match status" value="1"/>
</dbReference>
<dbReference type="Gene3D" id="3.10.20.30">
    <property type="match status" value="1"/>
</dbReference>
<dbReference type="CDD" id="cd00565">
    <property type="entry name" value="Ubl_ThiS"/>
    <property type="match status" value="1"/>
</dbReference>
<dbReference type="PANTHER" id="PTHR34472:SF1">
    <property type="entry name" value="SULFUR CARRIER PROTEIN THIS"/>
    <property type="match status" value="1"/>
</dbReference>
<evidence type="ECO:0000313" key="2">
    <source>
        <dbReference type="Proteomes" id="UP001595528"/>
    </source>
</evidence>
<dbReference type="EMBL" id="JBHRTR010000034">
    <property type="protein sequence ID" value="MFC3229526.1"/>
    <property type="molecule type" value="Genomic_DNA"/>
</dbReference>
<dbReference type="PANTHER" id="PTHR34472">
    <property type="entry name" value="SULFUR CARRIER PROTEIN THIS"/>
    <property type="match status" value="1"/>
</dbReference>
<dbReference type="InterPro" id="IPR016155">
    <property type="entry name" value="Mopterin_synth/thiamin_S_b"/>
</dbReference>
<gene>
    <name evidence="1" type="primary">thiS</name>
    <name evidence="1" type="ORF">ACFOGJ_19920</name>
</gene>
<organism evidence="1 2">
    <name type="scientific">Marinibaculum pumilum</name>
    <dbReference type="NCBI Taxonomy" id="1766165"/>
    <lineage>
        <taxon>Bacteria</taxon>
        <taxon>Pseudomonadati</taxon>
        <taxon>Pseudomonadota</taxon>
        <taxon>Alphaproteobacteria</taxon>
        <taxon>Rhodospirillales</taxon>
        <taxon>Rhodospirillaceae</taxon>
        <taxon>Marinibaculum</taxon>
    </lineage>
</organism>
<dbReference type="InterPro" id="IPR010035">
    <property type="entry name" value="Thi_S"/>
</dbReference>
<protein>
    <submittedName>
        <fullName evidence="1">Sulfur carrier protein ThiS</fullName>
    </submittedName>
</protein>
<dbReference type="SUPFAM" id="SSF54285">
    <property type="entry name" value="MoaD/ThiS"/>
    <property type="match status" value="1"/>
</dbReference>
<reference evidence="2" key="1">
    <citation type="journal article" date="2019" name="Int. J. Syst. Evol. Microbiol.">
        <title>The Global Catalogue of Microorganisms (GCM) 10K type strain sequencing project: providing services to taxonomists for standard genome sequencing and annotation.</title>
        <authorList>
            <consortium name="The Broad Institute Genomics Platform"/>
            <consortium name="The Broad Institute Genome Sequencing Center for Infectious Disease"/>
            <person name="Wu L."/>
            <person name="Ma J."/>
        </authorList>
    </citation>
    <scope>NUCLEOTIDE SEQUENCE [LARGE SCALE GENOMIC DNA]</scope>
    <source>
        <strain evidence="2">KCTC 42964</strain>
    </source>
</reference>
<proteinExistence type="predicted"/>
<dbReference type="InterPro" id="IPR003749">
    <property type="entry name" value="ThiS/MoaD-like"/>
</dbReference>
<sequence length="65" mass="6639">MRVVLNGEATSVEAATLEQLCADLGLDGPRVATAVNGDFVPRDARAATALKEGDTIEVVAPMQGG</sequence>
<evidence type="ECO:0000313" key="1">
    <source>
        <dbReference type="EMBL" id="MFC3229526.1"/>
    </source>
</evidence>